<proteinExistence type="predicted"/>
<evidence type="ECO:0000313" key="3">
    <source>
        <dbReference type="Proteomes" id="UP001196413"/>
    </source>
</evidence>
<keyword evidence="1" id="KW-0472">Membrane</keyword>
<keyword evidence="1" id="KW-1133">Transmembrane helix</keyword>
<dbReference type="Proteomes" id="UP001196413">
    <property type="component" value="Unassembled WGS sequence"/>
</dbReference>
<keyword evidence="1" id="KW-0812">Transmembrane</keyword>
<sequence length="83" mass="8796">MTKPQGGMPGRRCVNLGLSGSSSESLDLARGPRHCLVALSTFYRHASLLVSVGAIVMALSSNFGIMVLDLIDGSLDFAVRRCD</sequence>
<accession>A0AAD5M4C1</accession>
<evidence type="ECO:0000313" key="2">
    <source>
        <dbReference type="EMBL" id="KAJ1351945.1"/>
    </source>
</evidence>
<organism evidence="2 3">
    <name type="scientific">Parelaphostrongylus tenuis</name>
    <name type="common">Meningeal worm</name>
    <dbReference type="NCBI Taxonomy" id="148309"/>
    <lineage>
        <taxon>Eukaryota</taxon>
        <taxon>Metazoa</taxon>
        <taxon>Ecdysozoa</taxon>
        <taxon>Nematoda</taxon>
        <taxon>Chromadorea</taxon>
        <taxon>Rhabditida</taxon>
        <taxon>Rhabditina</taxon>
        <taxon>Rhabditomorpha</taxon>
        <taxon>Strongyloidea</taxon>
        <taxon>Metastrongylidae</taxon>
        <taxon>Parelaphostrongylus</taxon>
    </lineage>
</organism>
<dbReference type="AlphaFoldDB" id="A0AAD5M4C1"/>
<protein>
    <submittedName>
        <fullName evidence="2">Uncharacterized protein</fullName>
    </submittedName>
</protein>
<comment type="caution">
    <text evidence="2">The sequence shown here is derived from an EMBL/GenBank/DDBJ whole genome shotgun (WGS) entry which is preliminary data.</text>
</comment>
<gene>
    <name evidence="2" type="ORF">KIN20_008124</name>
</gene>
<name>A0AAD5M4C1_PARTN</name>
<dbReference type="EMBL" id="JAHQIW010001271">
    <property type="protein sequence ID" value="KAJ1351945.1"/>
    <property type="molecule type" value="Genomic_DNA"/>
</dbReference>
<evidence type="ECO:0000256" key="1">
    <source>
        <dbReference type="SAM" id="Phobius"/>
    </source>
</evidence>
<reference evidence="2" key="1">
    <citation type="submission" date="2021-06" db="EMBL/GenBank/DDBJ databases">
        <title>Parelaphostrongylus tenuis whole genome reference sequence.</title>
        <authorList>
            <person name="Garwood T.J."/>
            <person name="Larsen P.A."/>
            <person name="Fountain-Jones N.M."/>
            <person name="Garbe J.R."/>
            <person name="Macchietto M.G."/>
            <person name="Kania S.A."/>
            <person name="Gerhold R.W."/>
            <person name="Richards J.E."/>
            <person name="Wolf T.M."/>
        </authorList>
    </citation>
    <scope>NUCLEOTIDE SEQUENCE</scope>
    <source>
        <strain evidence="2">MNPRO001-30</strain>
        <tissue evidence="2">Meninges</tissue>
    </source>
</reference>
<feature type="transmembrane region" description="Helical" evidence="1">
    <location>
        <begin position="48"/>
        <end position="71"/>
    </location>
</feature>
<keyword evidence="3" id="KW-1185">Reference proteome</keyword>